<reference evidence="2 3" key="1">
    <citation type="submission" date="2021-02" db="EMBL/GenBank/DDBJ databases">
        <authorList>
            <person name="Vanwijnsberghe S."/>
        </authorList>
    </citation>
    <scope>NUCLEOTIDE SEQUENCE [LARGE SCALE GENOMIC DNA]</scope>
    <source>
        <strain evidence="2 3">LMG 31837</strain>
    </source>
</reference>
<dbReference type="EMBL" id="CAJNBK010000009">
    <property type="protein sequence ID" value="CAE6767268.1"/>
    <property type="molecule type" value="Genomic_DNA"/>
</dbReference>
<feature type="compositionally biased region" description="Low complexity" evidence="1">
    <location>
        <begin position="58"/>
        <end position="72"/>
    </location>
</feature>
<gene>
    <name evidence="2" type="ORF">R69888_03698</name>
</gene>
<protein>
    <submittedName>
        <fullName evidence="2">Uncharacterized protein</fullName>
    </submittedName>
</protein>
<evidence type="ECO:0000313" key="2">
    <source>
        <dbReference type="EMBL" id="CAE6767268.1"/>
    </source>
</evidence>
<name>A0ABM8RRA7_9BURK</name>
<evidence type="ECO:0000256" key="1">
    <source>
        <dbReference type="SAM" id="MobiDB-lite"/>
    </source>
</evidence>
<comment type="caution">
    <text evidence="2">The sequence shown here is derived from an EMBL/GenBank/DDBJ whole genome shotgun (WGS) entry which is preliminary data.</text>
</comment>
<sequence>MNTHARHAVTARLRYGAAVKWCVALACAAYAYYGLLEPAATARASLDACVNENLEQHSSAAGAASATSATPTAEEEREQAFSAAVYACSTQP</sequence>
<organism evidence="2 3">
    <name type="scientific">Paraburkholderia haematera</name>
    <dbReference type="NCBI Taxonomy" id="2793077"/>
    <lineage>
        <taxon>Bacteria</taxon>
        <taxon>Pseudomonadati</taxon>
        <taxon>Pseudomonadota</taxon>
        <taxon>Betaproteobacteria</taxon>
        <taxon>Burkholderiales</taxon>
        <taxon>Burkholderiaceae</taxon>
        <taxon>Paraburkholderia</taxon>
    </lineage>
</organism>
<dbReference type="RefSeq" id="WP_211612627.1">
    <property type="nucleotide sequence ID" value="NZ_CAJNBK010000009.1"/>
</dbReference>
<accession>A0ABM8RRA7</accession>
<keyword evidence="3" id="KW-1185">Reference proteome</keyword>
<evidence type="ECO:0000313" key="3">
    <source>
        <dbReference type="Proteomes" id="UP000672526"/>
    </source>
</evidence>
<feature type="region of interest" description="Disordered" evidence="1">
    <location>
        <begin position="58"/>
        <end position="78"/>
    </location>
</feature>
<proteinExistence type="predicted"/>
<dbReference type="Proteomes" id="UP000672526">
    <property type="component" value="Unassembled WGS sequence"/>
</dbReference>